<name>A0A0F0KKT8_9MICO</name>
<dbReference type="RefSeq" id="WP_045251157.1">
    <property type="nucleotide sequence ID" value="NZ_CP099706.1"/>
</dbReference>
<evidence type="ECO:0000256" key="1">
    <source>
        <dbReference type="SAM" id="MobiDB-lite"/>
    </source>
</evidence>
<proteinExistence type="predicted"/>
<organism evidence="3 4">
    <name type="scientific">Microbacterium azadirachtae</name>
    <dbReference type="NCBI Taxonomy" id="582680"/>
    <lineage>
        <taxon>Bacteria</taxon>
        <taxon>Bacillati</taxon>
        <taxon>Actinomycetota</taxon>
        <taxon>Actinomycetes</taxon>
        <taxon>Micrococcales</taxon>
        <taxon>Microbacteriaceae</taxon>
        <taxon>Microbacterium</taxon>
    </lineage>
</organism>
<dbReference type="EMBL" id="JYIT01000081">
    <property type="protein sequence ID" value="KJL21517.1"/>
    <property type="molecule type" value="Genomic_DNA"/>
</dbReference>
<feature type="region of interest" description="Disordered" evidence="1">
    <location>
        <begin position="51"/>
        <end position="99"/>
    </location>
</feature>
<evidence type="ECO:0000313" key="4">
    <source>
        <dbReference type="Proteomes" id="UP000033448"/>
    </source>
</evidence>
<keyword evidence="4" id="KW-1185">Reference proteome</keyword>
<evidence type="ECO:0000256" key="2">
    <source>
        <dbReference type="SAM" id="Phobius"/>
    </source>
</evidence>
<keyword evidence="2" id="KW-0472">Membrane</keyword>
<keyword evidence="2" id="KW-0812">Transmembrane</keyword>
<sequence length="198" mass="19923">MSEQKPEAVWIFPDEKPKRGGRIALIIALVVAVLIAAGVVALFLIPRGDGAAPTPSPSVSKSATPSPTVSPTHAPTSAPTDLPTAPVTSPPPVPDPSLDQFRALVQPRLDDAATGLGIAQGQSGDAATQTVDSLQIDAQNLAGQPAPSSIAGAWSQDVNVYSAKLQALKNAFASGADASAALADARAALGQLRGLVGL</sequence>
<accession>A0A0F0KKT8</accession>
<reference evidence="3 4" key="1">
    <citation type="submission" date="2015-02" db="EMBL/GenBank/DDBJ databases">
        <title>Draft genome sequences of ten Microbacterium spp. with emphasis on heavy metal contaminated environments.</title>
        <authorList>
            <person name="Corretto E."/>
        </authorList>
    </citation>
    <scope>NUCLEOTIDE SEQUENCE [LARGE SCALE GENOMIC DNA]</scope>
    <source>
        <strain evidence="3 4">DSM 23848</strain>
    </source>
</reference>
<feature type="compositionally biased region" description="Polar residues" evidence="1">
    <location>
        <begin position="57"/>
        <end position="79"/>
    </location>
</feature>
<dbReference type="Proteomes" id="UP000033448">
    <property type="component" value="Unassembled WGS sequence"/>
</dbReference>
<comment type="caution">
    <text evidence="3">The sequence shown here is derived from an EMBL/GenBank/DDBJ whole genome shotgun (WGS) entry which is preliminary data.</text>
</comment>
<dbReference type="AlphaFoldDB" id="A0A0F0KKT8"/>
<gene>
    <name evidence="3" type="ORF">RL72_02478</name>
</gene>
<protein>
    <submittedName>
        <fullName evidence="3">Uncharacterized protein</fullName>
    </submittedName>
</protein>
<keyword evidence="2" id="KW-1133">Transmembrane helix</keyword>
<feature type="transmembrane region" description="Helical" evidence="2">
    <location>
        <begin position="23"/>
        <end position="45"/>
    </location>
</feature>
<dbReference type="OrthoDB" id="5082929at2"/>
<dbReference type="PATRIC" id="fig|582680.7.peg.2533"/>
<evidence type="ECO:0000313" key="3">
    <source>
        <dbReference type="EMBL" id="KJL21517.1"/>
    </source>
</evidence>